<sequence>MECNWSNPSWKKMEAKSKQEDYQFKLARDMYNFIIVVAMDSMHMIMLKYDYYEHGPYDSYEEYHHSYGGEVYFEGLYDENVYERKNQITKVETLNPSISEEFPNVNKLPKAQEVTEESIVLYFDEEAFKEEPCCIMSGNSIENKEKERVEEKERLVERLCIFDSISIFSKESENLECSKEKESELEKSERVKENKCFIGKQENEKEEQREKEIVVFEKNEELNFYANETNSFFARKFVENVSNVSSFFDTFMENHNDFVSLNQLMSSASGQVEFSCKEQKLSNELLFKDFENRMGANLELFKVNVLALGNSNLRKEAFKQVCKDFVESGGLHHLKRIEHQRDLVSKKERKIKIPY</sequence>
<name>A0ACC0BUK2_CATRO</name>
<accession>A0ACC0BUK2</accession>
<keyword evidence="2" id="KW-1185">Reference proteome</keyword>
<gene>
    <name evidence="1" type="ORF">M9H77_07249</name>
</gene>
<protein>
    <submittedName>
        <fullName evidence="1">Uncharacterized protein</fullName>
    </submittedName>
</protein>
<dbReference type="Proteomes" id="UP001060085">
    <property type="component" value="Linkage Group LG02"/>
</dbReference>
<evidence type="ECO:0000313" key="2">
    <source>
        <dbReference type="Proteomes" id="UP001060085"/>
    </source>
</evidence>
<dbReference type="EMBL" id="CM044702">
    <property type="protein sequence ID" value="KAI5676299.1"/>
    <property type="molecule type" value="Genomic_DNA"/>
</dbReference>
<proteinExistence type="predicted"/>
<reference evidence="2" key="1">
    <citation type="journal article" date="2023" name="Nat. Plants">
        <title>Single-cell RNA sequencing provides a high-resolution roadmap for understanding the multicellular compartmentation of specialized metabolism.</title>
        <authorList>
            <person name="Sun S."/>
            <person name="Shen X."/>
            <person name="Li Y."/>
            <person name="Li Y."/>
            <person name="Wang S."/>
            <person name="Li R."/>
            <person name="Zhang H."/>
            <person name="Shen G."/>
            <person name="Guo B."/>
            <person name="Wei J."/>
            <person name="Xu J."/>
            <person name="St-Pierre B."/>
            <person name="Chen S."/>
            <person name="Sun C."/>
        </authorList>
    </citation>
    <scope>NUCLEOTIDE SEQUENCE [LARGE SCALE GENOMIC DNA]</scope>
</reference>
<comment type="caution">
    <text evidence="1">The sequence shown here is derived from an EMBL/GenBank/DDBJ whole genome shotgun (WGS) entry which is preliminary data.</text>
</comment>
<organism evidence="1 2">
    <name type="scientific">Catharanthus roseus</name>
    <name type="common">Madagascar periwinkle</name>
    <name type="synonym">Vinca rosea</name>
    <dbReference type="NCBI Taxonomy" id="4058"/>
    <lineage>
        <taxon>Eukaryota</taxon>
        <taxon>Viridiplantae</taxon>
        <taxon>Streptophyta</taxon>
        <taxon>Embryophyta</taxon>
        <taxon>Tracheophyta</taxon>
        <taxon>Spermatophyta</taxon>
        <taxon>Magnoliopsida</taxon>
        <taxon>eudicotyledons</taxon>
        <taxon>Gunneridae</taxon>
        <taxon>Pentapetalae</taxon>
        <taxon>asterids</taxon>
        <taxon>lamiids</taxon>
        <taxon>Gentianales</taxon>
        <taxon>Apocynaceae</taxon>
        <taxon>Rauvolfioideae</taxon>
        <taxon>Vinceae</taxon>
        <taxon>Catharanthinae</taxon>
        <taxon>Catharanthus</taxon>
    </lineage>
</organism>
<evidence type="ECO:0000313" key="1">
    <source>
        <dbReference type="EMBL" id="KAI5676299.1"/>
    </source>
</evidence>